<keyword evidence="2" id="KW-0479">Metal-binding</keyword>
<dbReference type="PROSITE" id="PS51296">
    <property type="entry name" value="RIESKE"/>
    <property type="match status" value="1"/>
</dbReference>
<dbReference type="InterPro" id="IPR017941">
    <property type="entry name" value="Rieske_2Fe-2S"/>
</dbReference>
<keyword evidence="8" id="KW-1185">Reference proteome</keyword>
<dbReference type="Gene3D" id="3.30.9.10">
    <property type="entry name" value="D-Amino Acid Oxidase, subunit A, domain 2"/>
    <property type="match status" value="1"/>
</dbReference>
<evidence type="ECO:0000256" key="4">
    <source>
        <dbReference type="ARBA" id="ARBA00023014"/>
    </source>
</evidence>
<dbReference type="GO" id="GO:0046872">
    <property type="term" value="F:metal ion binding"/>
    <property type="evidence" value="ECO:0007669"/>
    <property type="project" value="UniProtKB-KW"/>
</dbReference>
<organism evidence="7 8">
    <name type="scientific">Halorussus limi</name>
    <dbReference type="NCBI Taxonomy" id="2938695"/>
    <lineage>
        <taxon>Archaea</taxon>
        <taxon>Methanobacteriati</taxon>
        <taxon>Methanobacteriota</taxon>
        <taxon>Stenosarchaea group</taxon>
        <taxon>Halobacteria</taxon>
        <taxon>Halobacteriales</taxon>
        <taxon>Haladaptataceae</taxon>
        <taxon>Halorussus</taxon>
    </lineage>
</organism>
<proteinExistence type="predicted"/>
<dbReference type="InterPro" id="IPR036188">
    <property type="entry name" value="FAD/NAD-bd_sf"/>
</dbReference>
<dbReference type="PANTHER" id="PTHR13847">
    <property type="entry name" value="SARCOSINE DEHYDROGENASE-RELATED"/>
    <property type="match status" value="1"/>
</dbReference>
<keyword evidence="3" id="KW-0408">Iron</keyword>
<reference evidence="7 8" key="1">
    <citation type="submission" date="2022-04" db="EMBL/GenBank/DDBJ databases">
        <title>Diverse halophilic archaea isolated from saline environments.</title>
        <authorList>
            <person name="Cui H.-L."/>
        </authorList>
    </citation>
    <scope>NUCLEOTIDE SEQUENCE [LARGE SCALE GENOMIC DNA]</scope>
    <source>
        <strain evidence="7 8">XZYJT49</strain>
    </source>
</reference>
<dbReference type="InterPro" id="IPR038010">
    <property type="entry name" value="YhfW_C"/>
</dbReference>
<evidence type="ECO:0000259" key="6">
    <source>
        <dbReference type="PROSITE" id="PS51296"/>
    </source>
</evidence>
<protein>
    <submittedName>
        <fullName evidence="7">FAD-dependent oxidoreductase</fullName>
    </submittedName>
</protein>
<dbReference type="GO" id="GO:0005737">
    <property type="term" value="C:cytoplasm"/>
    <property type="evidence" value="ECO:0007669"/>
    <property type="project" value="TreeGrafter"/>
</dbReference>
<keyword evidence="5" id="KW-1015">Disulfide bond</keyword>
<dbReference type="GO" id="GO:0051537">
    <property type="term" value="F:2 iron, 2 sulfur cluster binding"/>
    <property type="evidence" value="ECO:0007669"/>
    <property type="project" value="UniProtKB-KW"/>
</dbReference>
<name>A0A8U0HRG4_9EURY</name>
<dbReference type="GeneID" id="72186106"/>
<dbReference type="Gene3D" id="2.102.10.10">
    <property type="entry name" value="Rieske [2Fe-2S] iron-sulphur domain"/>
    <property type="match status" value="1"/>
</dbReference>
<evidence type="ECO:0000313" key="8">
    <source>
        <dbReference type="Proteomes" id="UP000830729"/>
    </source>
</evidence>
<feature type="domain" description="Rieske" evidence="6">
    <location>
        <begin position="425"/>
        <end position="510"/>
    </location>
</feature>
<dbReference type="SUPFAM" id="SSF50022">
    <property type="entry name" value="ISP domain"/>
    <property type="match status" value="1"/>
</dbReference>
<evidence type="ECO:0000256" key="5">
    <source>
        <dbReference type="ARBA" id="ARBA00023157"/>
    </source>
</evidence>
<dbReference type="SUPFAM" id="SSF51905">
    <property type="entry name" value="FAD/NAD(P)-binding domain"/>
    <property type="match status" value="1"/>
</dbReference>
<gene>
    <name evidence="7" type="ORF">M0R89_12865</name>
</gene>
<dbReference type="Gene3D" id="3.50.50.60">
    <property type="entry name" value="FAD/NAD(P)-binding domain"/>
    <property type="match status" value="1"/>
</dbReference>
<keyword evidence="1" id="KW-0001">2Fe-2S</keyword>
<keyword evidence="4" id="KW-0411">Iron-sulfur</keyword>
<dbReference type="EMBL" id="CP096659">
    <property type="protein sequence ID" value="UPV73431.1"/>
    <property type="molecule type" value="Genomic_DNA"/>
</dbReference>
<evidence type="ECO:0000256" key="3">
    <source>
        <dbReference type="ARBA" id="ARBA00023004"/>
    </source>
</evidence>
<dbReference type="AlphaFoldDB" id="A0A8U0HRG4"/>
<dbReference type="PANTHER" id="PTHR13847:SF274">
    <property type="entry name" value="RIESKE 2FE-2S IRON-SULFUR PROTEIN YHFW-RELATED"/>
    <property type="match status" value="1"/>
</dbReference>
<dbReference type="InterPro" id="IPR006076">
    <property type="entry name" value="FAD-dep_OxRdtase"/>
</dbReference>
<dbReference type="Proteomes" id="UP000830729">
    <property type="component" value="Chromosome"/>
</dbReference>
<evidence type="ECO:0000256" key="2">
    <source>
        <dbReference type="ARBA" id="ARBA00022723"/>
    </source>
</evidence>
<dbReference type="InterPro" id="IPR036922">
    <property type="entry name" value="Rieske_2Fe-2S_sf"/>
</dbReference>
<dbReference type="RefSeq" id="WP_248649487.1">
    <property type="nucleotide sequence ID" value="NZ_CP096659.1"/>
</dbReference>
<accession>A0A8U0HRG4</accession>
<sequence>MTERQPLPGKDASLWLDTTDRTDFPAMDGDRHVDTAVVGGGIAGVTAALHAAEAGQSVVLLERDRIVEGVTGKTTAKVTAQHGLIYDDLVDKHGRDAARQYARANAAAVEEIAERVERHDIDCGFERLPAYTYAADEDQRAAVGREATVAEGLDLPAEFVTDPPFPADTPGAVKFADQAQFHPRKYLLELADEISGDEAHVFEQTKVTDVDDGGRDDPCRVKTENGTVTAESVLLTTHFPIEDPAFYFARQYPKRSYVLAVELAEEPPEGMFYRDQSPYFSARPVPNADGPTMLVGGQNHKTGQGGSTADRYRKLEAQARDHFDVESVEYRWSTQDYVSVDKIPFVGELGPTTHDVYVATGFGGWGMTNGTATGKMLAEYARGKSPQWSDAFDPERIDPEAGGKEFLKENLDVGKEFTRDWAKAPFRGEDPNVAPGEGEVIRRGGKQYAVARDDDGEIHVTSAVCTHMDCIVHWNDAERSWDCPCHGSRFSIDGEVLDGPAVEDLPKRGE</sequence>
<dbReference type="CDD" id="cd03477">
    <property type="entry name" value="Rieske_YhfW_C"/>
    <property type="match status" value="1"/>
</dbReference>
<evidence type="ECO:0000313" key="7">
    <source>
        <dbReference type="EMBL" id="UPV73431.1"/>
    </source>
</evidence>
<dbReference type="Pfam" id="PF00355">
    <property type="entry name" value="Rieske"/>
    <property type="match status" value="1"/>
</dbReference>
<dbReference type="GO" id="GO:0016020">
    <property type="term" value="C:membrane"/>
    <property type="evidence" value="ECO:0007669"/>
    <property type="project" value="InterPro"/>
</dbReference>
<dbReference type="InterPro" id="IPR005805">
    <property type="entry name" value="Rieske_Fe-S_prot_C"/>
</dbReference>
<dbReference type="KEGG" id="halx:M0R89_12865"/>
<evidence type="ECO:0000256" key="1">
    <source>
        <dbReference type="ARBA" id="ARBA00022714"/>
    </source>
</evidence>
<dbReference type="Pfam" id="PF01266">
    <property type="entry name" value="DAO"/>
    <property type="match status" value="1"/>
</dbReference>
<dbReference type="PRINTS" id="PR00162">
    <property type="entry name" value="RIESKE"/>
</dbReference>